<evidence type="ECO:0000313" key="1">
    <source>
        <dbReference type="EMBL" id="KTC66271.1"/>
    </source>
</evidence>
<dbReference type="OrthoDB" id="5652692at2"/>
<evidence type="ECO:0000313" key="3">
    <source>
        <dbReference type="Proteomes" id="UP000054859"/>
    </source>
</evidence>
<gene>
    <name evidence="1" type="primary">legC5</name>
    <name evidence="1" type="ORF">Lade_0929</name>
    <name evidence="2" type="ORF">NCTC12735_00487</name>
</gene>
<dbReference type="Proteomes" id="UP000281170">
    <property type="component" value="Plasmid 9"/>
</dbReference>
<dbReference type="KEGG" id="ladl:NCTC12735_00487"/>
<dbReference type="AlphaFoldDB" id="A0A0W0R5A7"/>
<name>A0A0W0R5A7_9GAMM</name>
<dbReference type="PATRIC" id="fig|45056.6.peg.963"/>
<keyword evidence="2" id="KW-0614">Plasmid</keyword>
<geneLocation type="plasmid" evidence="2 4">
    <name>9</name>
</geneLocation>
<keyword evidence="3" id="KW-1185">Reference proteome</keyword>
<dbReference type="Proteomes" id="UP000054859">
    <property type="component" value="Unassembled WGS sequence"/>
</dbReference>
<evidence type="ECO:0000313" key="2">
    <source>
        <dbReference type="EMBL" id="VEH84867.1"/>
    </source>
</evidence>
<organism evidence="1 3">
    <name type="scientific">Legionella adelaidensis</name>
    <dbReference type="NCBI Taxonomy" id="45056"/>
    <lineage>
        <taxon>Bacteria</taxon>
        <taxon>Pseudomonadati</taxon>
        <taxon>Pseudomonadota</taxon>
        <taxon>Gammaproteobacteria</taxon>
        <taxon>Legionellales</taxon>
        <taxon>Legionellaceae</taxon>
        <taxon>Legionella</taxon>
    </lineage>
</organism>
<accession>A0A0W0R5A7</accession>
<reference evidence="1 3" key="1">
    <citation type="submission" date="2015-11" db="EMBL/GenBank/DDBJ databases">
        <title>Identification of large and diverse effector repertoires of 38 Legionella species.</title>
        <authorList>
            <person name="Burstein D."/>
            <person name="Amaro F."/>
            <person name="Zusman T."/>
            <person name="Lifshitz Z."/>
            <person name="Cohen O."/>
            <person name="Gilbert J.A."/>
            <person name="Pupko T."/>
            <person name="Shuman H.A."/>
            <person name="Segal G."/>
        </authorList>
    </citation>
    <scope>NUCLEOTIDE SEQUENCE [LARGE SCALE GENOMIC DNA]</scope>
    <source>
        <strain evidence="1 3">1762-AUS-E</strain>
    </source>
</reference>
<reference evidence="2 4" key="2">
    <citation type="submission" date="2018-12" db="EMBL/GenBank/DDBJ databases">
        <authorList>
            <consortium name="Pathogen Informatics"/>
        </authorList>
    </citation>
    <scope>NUCLEOTIDE SEQUENCE [LARGE SCALE GENOMIC DNA]</scope>
    <source>
        <strain evidence="2 4">NCTC12735</strain>
        <plasmid evidence="4">9</plasmid>
    </source>
</reference>
<protein>
    <submittedName>
        <fullName evidence="1">LegC5</fullName>
    </submittedName>
    <submittedName>
        <fullName evidence="2">Substrate of the Dot/Icm secretion system</fullName>
    </submittedName>
</protein>
<dbReference type="RefSeq" id="WP_058461960.1">
    <property type="nucleotide sequence ID" value="NZ_CAAAHS010000002.1"/>
</dbReference>
<dbReference type="EMBL" id="LNKA01000001">
    <property type="protein sequence ID" value="KTC66271.1"/>
    <property type="molecule type" value="Genomic_DNA"/>
</dbReference>
<proteinExistence type="predicted"/>
<sequence length="346" mass="39075">MKLKVGEQSYEVNSLQDVENLIWREPEQKTSIKNAIRSLSTYEMRGIINDRDDAELLYKLFPDDSYIEDCLVSGELYAKITGPFYDFPTDLVAMFPHRIDDIARNVVRDDAARKKFIFNLQCLTVKFSLMFGDIYTLLKLSTVFPPSAFFEENYLEPISIETKKNYPALVAIVKKLGDGKTIAISEWQNAITEGVRNGNEARLKLFNIQSQAIDKILDEFGDKIKGFGSHSSQAKKDAEELLTLLKNYKNEAFKEPTRESLQLFAMNSQKAIKQAIPHLQQDLGWEDYLTNLAKRLVNAITTAGACLGTLGVSRHHGFFTLKSPGAVTEAQELDKQINKNLDCGPS</sequence>
<dbReference type="EMBL" id="LR134418">
    <property type="protein sequence ID" value="VEH84867.1"/>
    <property type="molecule type" value="Genomic_DNA"/>
</dbReference>
<evidence type="ECO:0000313" key="4">
    <source>
        <dbReference type="Proteomes" id="UP000281170"/>
    </source>
</evidence>